<reference evidence="3" key="2">
    <citation type="journal article" date="2017" name="Nat. Plants">
        <title>The Aegilops tauschii genome reveals multiple impacts of transposons.</title>
        <authorList>
            <person name="Zhao G."/>
            <person name="Zou C."/>
            <person name="Li K."/>
            <person name="Wang K."/>
            <person name="Li T."/>
            <person name="Gao L."/>
            <person name="Zhang X."/>
            <person name="Wang H."/>
            <person name="Yang Z."/>
            <person name="Liu X."/>
            <person name="Jiang W."/>
            <person name="Mao L."/>
            <person name="Kong X."/>
            <person name="Jiao Y."/>
            <person name="Jia J."/>
        </authorList>
    </citation>
    <scope>NUCLEOTIDE SEQUENCE [LARGE SCALE GENOMIC DNA]</scope>
    <source>
        <strain evidence="3">cv. AL8/78</strain>
    </source>
</reference>
<reference evidence="2" key="3">
    <citation type="journal article" date="2017" name="Nature">
        <title>Genome sequence of the progenitor of the wheat D genome Aegilops tauschii.</title>
        <authorList>
            <person name="Luo M.C."/>
            <person name="Gu Y.Q."/>
            <person name="Puiu D."/>
            <person name="Wang H."/>
            <person name="Twardziok S.O."/>
            <person name="Deal K.R."/>
            <person name="Huo N."/>
            <person name="Zhu T."/>
            <person name="Wang L."/>
            <person name="Wang Y."/>
            <person name="McGuire P.E."/>
            <person name="Liu S."/>
            <person name="Long H."/>
            <person name="Ramasamy R.K."/>
            <person name="Rodriguez J.C."/>
            <person name="Van S.L."/>
            <person name="Yuan L."/>
            <person name="Wang Z."/>
            <person name="Xia Z."/>
            <person name="Xiao L."/>
            <person name="Anderson O.D."/>
            <person name="Ouyang S."/>
            <person name="Liang Y."/>
            <person name="Zimin A.V."/>
            <person name="Pertea G."/>
            <person name="Qi P."/>
            <person name="Bennetzen J.L."/>
            <person name="Dai X."/>
            <person name="Dawson M.W."/>
            <person name="Muller H.G."/>
            <person name="Kugler K."/>
            <person name="Rivarola-Duarte L."/>
            <person name="Spannagl M."/>
            <person name="Mayer K.F.X."/>
            <person name="Lu F.H."/>
            <person name="Bevan M.W."/>
            <person name="Leroy P."/>
            <person name="Li P."/>
            <person name="You F.M."/>
            <person name="Sun Q."/>
            <person name="Liu Z."/>
            <person name="Lyons E."/>
            <person name="Wicker T."/>
            <person name="Salzberg S.L."/>
            <person name="Devos K.M."/>
            <person name="Dvorak J."/>
        </authorList>
    </citation>
    <scope>NUCLEOTIDE SEQUENCE [LARGE SCALE GENOMIC DNA]</scope>
    <source>
        <strain evidence="2">cv. AL8/78</strain>
    </source>
</reference>
<name>A0A453MJM4_AEGTS</name>
<dbReference type="PANTHER" id="PTHR10775">
    <property type="entry name" value="OS08G0208400 PROTEIN"/>
    <property type="match status" value="1"/>
</dbReference>
<accession>A0A453MJM4</accession>
<reference evidence="2" key="5">
    <citation type="journal article" date="2021" name="G3 (Bethesda)">
        <title>Aegilops tauschii genome assembly Aet v5.0 features greater sequence contiguity and improved annotation.</title>
        <authorList>
            <person name="Wang L."/>
            <person name="Zhu T."/>
            <person name="Rodriguez J.C."/>
            <person name="Deal K.R."/>
            <person name="Dubcovsky J."/>
            <person name="McGuire P.E."/>
            <person name="Lux T."/>
            <person name="Spannagl M."/>
            <person name="Mayer K.F.X."/>
            <person name="Baldrich P."/>
            <person name="Meyers B.C."/>
            <person name="Huo N."/>
            <person name="Gu Y.Q."/>
            <person name="Zhou H."/>
            <person name="Devos K.M."/>
            <person name="Bennetzen J.L."/>
            <person name="Unver T."/>
            <person name="Budak H."/>
            <person name="Gulick P.J."/>
            <person name="Galiba G."/>
            <person name="Kalapos B."/>
            <person name="Nelson D.R."/>
            <person name="Li P."/>
            <person name="You F.M."/>
            <person name="Luo M.C."/>
            <person name="Dvorak J."/>
        </authorList>
    </citation>
    <scope>NUCLEOTIDE SEQUENCE [LARGE SCALE GENOMIC DNA]</scope>
    <source>
        <strain evidence="2">cv. AL8/78</strain>
    </source>
</reference>
<dbReference type="PANTHER" id="PTHR10775:SF166">
    <property type="entry name" value="OS04G0146034 PROTEIN"/>
    <property type="match status" value="1"/>
</dbReference>
<keyword evidence="3" id="KW-1185">Reference proteome</keyword>
<evidence type="ECO:0000313" key="2">
    <source>
        <dbReference type="EnsemblPlants" id="AET5Gv21211600.2"/>
    </source>
</evidence>
<reference evidence="3" key="1">
    <citation type="journal article" date="2014" name="Science">
        <title>Ancient hybridizations among the ancestral genomes of bread wheat.</title>
        <authorList>
            <consortium name="International Wheat Genome Sequencing Consortium,"/>
            <person name="Marcussen T."/>
            <person name="Sandve S.R."/>
            <person name="Heier L."/>
            <person name="Spannagl M."/>
            <person name="Pfeifer M."/>
            <person name="Jakobsen K.S."/>
            <person name="Wulff B.B."/>
            <person name="Steuernagel B."/>
            <person name="Mayer K.F."/>
            <person name="Olsen O.A."/>
        </authorList>
    </citation>
    <scope>NUCLEOTIDE SEQUENCE [LARGE SCALE GENOMIC DNA]</scope>
    <source>
        <strain evidence="3">cv. AL8/78</strain>
    </source>
</reference>
<dbReference type="AlphaFoldDB" id="A0A453MJM4"/>
<dbReference type="EnsemblPlants" id="AET5Gv21211600.2">
    <property type="protein sequence ID" value="AET5Gv21211600.2"/>
    <property type="gene ID" value="AET5Gv21211600"/>
</dbReference>
<sequence>MDRGWMSKPRSTTDYKEGVEQFLSFAFHDVPLGDKILCPCVNCGNKATQNYDEVKTHLRCDGILQGYTKWVCHGEEYDSPSFAFAPMSNNNNDFHIPGFPVNSDVEGSNRRLHDISGLLSAIFPMADSFQSLSSASDGELDGVQSEFENLEPGMAENVNTTSADDDAMREQDIYASFLEEANTDLYPGCATYSRLSFLVTLYHMKVLHGWSQESFTQLLGVLSVAFPQINLPKKYYEVKKIIRGLGLDYEKIHACPRDCMLFRGERVNQESCHVCGASRWLTNENEKKD</sequence>
<dbReference type="Proteomes" id="UP000015105">
    <property type="component" value="Chromosome 5D"/>
</dbReference>
<evidence type="ECO:0000313" key="3">
    <source>
        <dbReference type="Proteomes" id="UP000015105"/>
    </source>
</evidence>
<dbReference type="STRING" id="200361.A0A453MJM4"/>
<protein>
    <recommendedName>
        <fullName evidence="1">Transposase-associated domain-containing protein</fullName>
    </recommendedName>
</protein>
<proteinExistence type="predicted"/>
<reference evidence="2" key="4">
    <citation type="submission" date="2019-03" db="UniProtKB">
        <authorList>
            <consortium name="EnsemblPlants"/>
        </authorList>
    </citation>
    <scope>IDENTIFICATION</scope>
</reference>
<dbReference type="Pfam" id="PF13963">
    <property type="entry name" value="Transpos_assoc"/>
    <property type="match status" value="1"/>
</dbReference>
<organism evidence="2 3">
    <name type="scientific">Aegilops tauschii subsp. strangulata</name>
    <name type="common">Goatgrass</name>
    <dbReference type="NCBI Taxonomy" id="200361"/>
    <lineage>
        <taxon>Eukaryota</taxon>
        <taxon>Viridiplantae</taxon>
        <taxon>Streptophyta</taxon>
        <taxon>Embryophyta</taxon>
        <taxon>Tracheophyta</taxon>
        <taxon>Spermatophyta</taxon>
        <taxon>Magnoliopsida</taxon>
        <taxon>Liliopsida</taxon>
        <taxon>Poales</taxon>
        <taxon>Poaceae</taxon>
        <taxon>BOP clade</taxon>
        <taxon>Pooideae</taxon>
        <taxon>Triticodae</taxon>
        <taxon>Triticeae</taxon>
        <taxon>Triticinae</taxon>
        <taxon>Aegilops</taxon>
    </lineage>
</organism>
<evidence type="ECO:0000259" key="1">
    <source>
        <dbReference type="Pfam" id="PF13963"/>
    </source>
</evidence>
<feature type="domain" description="Transposase-associated" evidence="1">
    <location>
        <begin position="3"/>
        <end position="75"/>
    </location>
</feature>
<dbReference type="InterPro" id="IPR029480">
    <property type="entry name" value="Transpos_assoc"/>
</dbReference>
<dbReference type="Gramene" id="AET5Gv21211600.2">
    <property type="protein sequence ID" value="AET5Gv21211600.2"/>
    <property type="gene ID" value="AET5Gv21211600"/>
</dbReference>